<name>A0A1M6Y0E5_9RHOB</name>
<dbReference type="InterPro" id="IPR001129">
    <property type="entry name" value="Membr-assoc_MAPEG"/>
</dbReference>
<dbReference type="EMBL" id="FRBR01000001">
    <property type="protein sequence ID" value="SHL11731.1"/>
    <property type="molecule type" value="Genomic_DNA"/>
</dbReference>
<accession>A0A1M6Y0E5</accession>
<dbReference type="Gene3D" id="1.20.120.550">
    <property type="entry name" value="Membrane associated eicosanoid/glutathione metabolism-like domain"/>
    <property type="match status" value="1"/>
</dbReference>
<feature type="transmembrane region" description="Helical" evidence="5">
    <location>
        <begin position="29"/>
        <end position="48"/>
    </location>
</feature>
<keyword evidence="2 5" id="KW-0812">Transmembrane</keyword>
<feature type="transmembrane region" description="Helical" evidence="5">
    <location>
        <begin position="54"/>
        <end position="77"/>
    </location>
</feature>
<dbReference type="Proteomes" id="UP000183974">
    <property type="component" value="Unassembled WGS sequence"/>
</dbReference>
<organism evidence="6 7">
    <name type="scientific">Roseovarius pacificus</name>
    <dbReference type="NCBI Taxonomy" id="337701"/>
    <lineage>
        <taxon>Bacteria</taxon>
        <taxon>Pseudomonadati</taxon>
        <taxon>Pseudomonadota</taxon>
        <taxon>Alphaproteobacteria</taxon>
        <taxon>Rhodobacterales</taxon>
        <taxon>Roseobacteraceae</taxon>
        <taxon>Roseovarius</taxon>
    </lineage>
</organism>
<feature type="transmembrane region" description="Helical" evidence="5">
    <location>
        <begin position="159"/>
        <end position="181"/>
    </location>
</feature>
<dbReference type="SUPFAM" id="SSF161084">
    <property type="entry name" value="MAPEG domain-like"/>
    <property type="match status" value="1"/>
</dbReference>
<dbReference type="InterPro" id="IPR023352">
    <property type="entry name" value="MAPEG-like_dom_sf"/>
</dbReference>
<keyword evidence="3 5" id="KW-1133">Transmembrane helix</keyword>
<gene>
    <name evidence="6" type="ORF">SAMN05444398_101645</name>
</gene>
<evidence type="ECO:0000256" key="4">
    <source>
        <dbReference type="ARBA" id="ARBA00023136"/>
    </source>
</evidence>
<protein>
    <submittedName>
        <fullName evidence="6">MAPEG family protein</fullName>
    </submittedName>
</protein>
<evidence type="ECO:0000313" key="7">
    <source>
        <dbReference type="Proteomes" id="UP000183974"/>
    </source>
</evidence>
<keyword evidence="4 5" id="KW-0472">Membrane</keyword>
<proteinExistence type="predicted"/>
<feature type="transmembrane region" description="Helical" evidence="5">
    <location>
        <begin position="111"/>
        <end position="129"/>
    </location>
</feature>
<dbReference type="AlphaFoldDB" id="A0A1M6Y0E5"/>
<reference evidence="6 7" key="1">
    <citation type="submission" date="2016-11" db="EMBL/GenBank/DDBJ databases">
        <authorList>
            <person name="Jaros S."/>
            <person name="Januszkiewicz K."/>
            <person name="Wedrychowicz H."/>
        </authorList>
    </citation>
    <scope>NUCLEOTIDE SEQUENCE [LARGE SCALE GENOMIC DNA]</scope>
    <source>
        <strain evidence="6 7">DSM 29589</strain>
    </source>
</reference>
<sequence>MPPLGLRPILPQSISGKMKGTGMSRRTRVIAASGVGFLWALALLWGAAQFVRLPVFTLMPTIMTAFLAPGLVTAAMVMRVATRRLGDEEMLAGGALHGAAAVDQRVLQNTVEQLVLALCIWPAAAVLLAEAGPGVIVTLGAGFVLARVVFWVGYHRAPLLRVVGFAATFWPTVLVALWALWRLTGGIG</sequence>
<comment type="subcellular location">
    <subcellularLocation>
        <location evidence="1">Membrane</location>
    </subcellularLocation>
</comment>
<evidence type="ECO:0000256" key="1">
    <source>
        <dbReference type="ARBA" id="ARBA00004370"/>
    </source>
</evidence>
<evidence type="ECO:0000256" key="5">
    <source>
        <dbReference type="SAM" id="Phobius"/>
    </source>
</evidence>
<evidence type="ECO:0000256" key="2">
    <source>
        <dbReference type="ARBA" id="ARBA00022692"/>
    </source>
</evidence>
<evidence type="ECO:0000313" key="6">
    <source>
        <dbReference type="EMBL" id="SHL11731.1"/>
    </source>
</evidence>
<dbReference type="STRING" id="337701.SAMN05444398_101645"/>
<dbReference type="GO" id="GO:0016020">
    <property type="term" value="C:membrane"/>
    <property type="evidence" value="ECO:0007669"/>
    <property type="project" value="UniProtKB-SubCell"/>
</dbReference>
<keyword evidence="7" id="KW-1185">Reference proteome</keyword>
<feature type="transmembrane region" description="Helical" evidence="5">
    <location>
        <begin position="135"/>
        <end position="152"/>
    </location>
</feature>
<dbReference type="Pfam" id="PF01124">
    <property type="entry name" value="MAPEG"/>
    <property type="match status" value="1"/>
</dbReference>
<evidence type="ECO:0000256" key="3">
    <source>
        <dbReference type="ARBA" id="ARBA00022989"/>
    </source>
</evidence>